<dbReference type="GO" id="GO:0006952">
    <property type="term" value="P:defense response"/>
    <property type="evidence" value="ECO:0007669"/>
    <property type="project" value="InterPro"/>
</dbReference>
<reference evidence="10" key="2">
    <citation type="submission" date="2020-03" db="EMBL/GenBank/DDBJ databases">
        <title>Walnut 2.0.</title>
        <authorList>
            <person name="Marrano A."/>
            <person name="Britton M."/>
            <person name="Zimin A.V."/>
            <person name="Zaini P.A."/>
            <person name="Workman R."/>
            <person name="Puiu D."/>
            <person name="Bianco L."/>
            <person name="Allen B.J."/>
            <person name="Troggio M."/>
            <person name="Leslie C.A."/>
            <person name="Timp W."/>
            <person name="Dendekar A."/>
            <person name="Salzberg S.L."/>
            <person name="Neale D.B."/>
        </authorList>
    </citation>
    <scope>NUCLEOTIDE SEQUENCE</scope>
    <source>
        <tissue evidence="10">Leaves</tissue>
    </source>
</reference>
<dbReference type="SMART" id="SM00382">
    <property type="entry name" value="AAA"/>
    <property type="match status" value="1"/>
</dbReference>
<dbReference type="Gene3D" id="3.40.50.10140">
    <property type="entry name" value="Toll/interleukin-1 receptor homology (TIR) domain"/>
    <property type="match status" value="1"/>
</dbReference>
<name>A0A833XQB2_JUGRE</name>
<evidence type="ECO:0000313" key="11">
    <source>
        <dbReference type="Proteomes" id="UP000619265"/>
    </source>
</evidence>
<proteinExistence type="predicted"/>
<dbReference type="InterPro" id="IPR045344">
    <property type="entry name" value="C-JID"/>
</dbReference>
<dbReference type="Gene3D" id="1.10.8.430">
    <property type="entry name" value="Helical domain of apoptotic protease-activating factors"/>
    <property type="match status" value="1"/>
</dbReference>
<dbReference type="PRINTS" id="PR00364">
    <property type="entry name" value="DISEASERSIST"/>
</dbReference>
<feature type="domain" description="TIR" evidence="9">
    <location>
        <begin position="27"/>
        <end position="191"/>
    </location>
</feature>
<dbReference type="FunFam" id="3.40.50.10140:FF:000007">
    <property type="entry name" value="Disease resistance protein (TIR-NBS-LRR class)"/>
    <property type="match status" value="1"/>
</dbReference>
<evidence type="ECO:0000256" key="7">
    <source>
        <dbReference type="ARBA" id="ARBA00047304"/>
    </source>
</evidence>
<dbReference type="GO" id="GO:0061809">
    <property type="term" value="F:NAD+ nucleosidase activity, cyclic ADP-ribose generating"/>
    <property type="evidence" value="ECO:0007669"/>
    <property type="project" value="UniProtKB-EC"/>
</dbReference>
<dbReference type="Pfam" id="PF23282">
    <property type="entry name" value="WHD_ROQ1"/>
    <property type="match status" value="1"/>
</dbReference>
<dbReference type="InterPro" id="IPR000157">
    <property type="entry name" value="TIR_dom"/>
</dbReference>
<evidence type="ECO:0000313" key="10">
    <source>
        <dbReference type="EMBL" id="KAF5469444.1"/>
    </source>
</evidence>
<evidence type="ECO:0000256" key="2">
    <source>
        <dbReference type="ARBA" id="ARBA00022614"/>
    </source>
</evidence>
<dbReference type="InterPro" id="IPR035897">
    <property type="entry name" value="Toll_tir_struct_dom_sf"/>
</dbReference>
<dbReference type="InterPro" id="IPR032675">
    <property type="entry name" value="LRR_dom_sf"/>
</dbReference>
<comment type="caution">
    <text evidence="10">The sequence shown here is derived from an EMBL/GenBank/DDBJ whole genome shotgun (WGS) entry which is preliminary data.</text>
</comment>
<dbReference type="GO" id="GO:0007165">
    <property type="term" value="P:signal transduction"/>
    <property type="evidence" value="ECO:0007669"/>
    <property type="project" value="InterPro"/>
</dbReference>
<keyword evidence="2" id="KW-0433">Leucine-rich repeat</keyword>
<accession>A0A833XQB2</accession>
<keyword evidence="3" id="KW-0677">Repeat</keyword>
<evidence type="ECO:0000259" key="9">
    <source>
        <dbReference type="PROSITE" id="PS50104"/>
    </source>
</evidence>
<dbReference type="GO" id="GO:0043531">
    <property type="term" value="F:ADP binding"/>
    <property type="evidence" value="ECO:0007669"/>
    <property type="project" value="InterPro"/>
</dbReference>
<evidence type="ECO:0000256" key="4">
    <source>
        <dbReference type="ARBA" id="ARBA00022801"/>
    </source>
</evidence>
<dbReference type="EMBL" id="LIHL02000006">
    <property type="protein sequence ID" value="KAF5469444.1"/>
    <property type="molecule type" value="Genomic_DNA"/>
</dbReference>
<dbReference type="InterPro" id="IPR058192">
    <property type="entry name" value="WHD_ROQ1-like"/>
</dbReference>
<dbReference type="Pfam" id="PF20160">
    <property type="entry name" value="C-JID"/>
    <property type="match status" value="1"/>
</dbReference>
<dbReference type="Pfam" id="PF00931">
    <property type="entry name" value="NB-ARC"/>
    <property type="match status" value="1"/>
</dbReference>
<dbReference type="SUPFAM" id="SSF52200">
    <property type="entry name" value="Toll/Interleukin receptor TIR domain"/>
    <property type="match status" value="1"/>
</dbReference>
<dbReference type="Gene3D" id="3.80.10.10">
    <property type="entry name" value="Ribonuclease Inhibitor"/>
    <property type="match status" value="2"/>
</dbReference>
<comment type="catalytic activity">
    <reaction evidence="7">
        <text>NAD(+) + H2O = ADP-D-ribose + nicotinamide + H(+)</text>
        <dbReference type="Rhea" id="RHEA:16301"/>
        <dbReference type="ChEBI" id="CHEBI:15377"/>
        <dbReference type="ChEBI" id="CHEBI:15378"/>
        <dbReference type="ChEBI" id="CHEBI:17154"/>
        <dbReference type="ChEBI" id="CHEBI:57540"/>
        <dbReference type="ChEBI" id="CHEBI:57967"/>
        <dbReference type="EC" id="3.2.2.6"/>
    </reaction>
    <physiologicalReaction direction="left-to-right" evidence="7">
        <dbReference type="Rhea" id="RHEA:16302"/>
    </physiologicalReaction>
</comment>
<keyword evidence="5" id="KW-0611">Plant defense</keyword>
<reference evidence="10" key="1">
    <citation type="submission" date="2015-10" db="EMBL/GenBank/DDBJ databases">
        <authorList>
            <person name="Martinez-Garcia P.J."/>
            <person name="Crepeau M.W."/>
            <person name="Puiu D."/>
            <person name="Gonzalez-Ibeas D."/>
            <person name="Whalen J."/>
            <person name="Stevens K."/>
            <person name="Paul R."/>
            <person name="Butterfield T."/>
            <person name="Britton M."/>
            <person name="Reagan R."/>
            <person name="Chakraborty S."/>
            <person name="Walawage S.L."/>
            <person name="Vasquez-Gross H.A."/>
            <person name="Cardeno C."/>
            <person name="Famula R."/>
            <person name="Pratt K."/>
            <person name="Kuruganti S."/>
            <person name="Aradhya M.K."/>
            <person name="Leslie C.A."/>
            <person name="Dandekar A.M."/>
            <person name="Salzberg S.L."/>
            <person name="Wegrzyn J.L."/>
            <person name="Langley C.H."/>
            <person name="Neale D.B."/>
        </authorList>
    </citation>
    <scope>NUCLEOTIDE SEQUENCE</scope>
    <source>
        <tissue evidence="10">Leaves</tissue>
    </source>
</reference>
<dbReference type="Gene3D" id="3.40.50.300">
    <property type="entry name" value="P-loop containing nucleotide triphosphate hydrolases"/>
    <property type="match status" value="1"/>
</dbReference>
<dbReference type="PROSITE" id="PS50104">
    <property type="entry name" value="TIR"/>
    <property type="match status" value="1"/>
</dbReference>
<dbReference type="InterPro" id="IPR027417">
    <property type="entry name" value="P-loop_NTPase"/>
</dbReference>
<gene>
    <name evidence="10" type="ORF">F2P56_013518</name>
</gene>
<sequence>MTSSSMAFQSGASSSSSSSSSPSIHPWNHDVFLSFRGEDTRNNFTAHLYDALDRKGINTYIDYELRRGKEISQALLKAIEESRIAIIILSQNYASSTWCLDELMKILDCNKTRQQIILPVFYNVDPSEVRHQRKSFGEAFAKHQHRFNDDMKVRRWKETLEEVANLSGFHLGNRNESEFINEIVEEVLRIVNRIYLSVAKYPVGIESHIKDINLLLSIGMNDIRMIGILGVGGIGKTTIAKAIYNSIAYQFEASCFLANIRETSNREGGLMHLQETLLYEILGDSKNFKVGSVDRGINVIKHRLCSKKILLILDDVDKLVQLETLAGDHDWFGLGSRIIITTRDQNLLTSHEVDSTYMMNELDHDKALQLFSLHAFKREKPIDDFAELTEDAVRYAGGLPLALTVLGSDLKGRSIHQWKSALDKLKRIPNKDIQMILRTSYDGLDDNEKDIFLDIACFFKTKDVDYVIKVLDSCRFFPDDGIQRLMDKCLMSVDESGKLWMHDLLQDMGREIVRQESPKEPGKRSRLWFHEDVRSVLEENTVTNKIEGILIDLPERDLICLGSKAFMKMKRLRIFINRNACLSGGPNYLSNELSLLDLGECPLQSLPSNFHGKKLIDFQIRSSLIKELGEGIKNFQNLKFMSFYDCKFLTKIPDISRIPNLEELYLRNCESLIEVHDSVGSHDHLTSLSFFGCSSLKSFPRSLRMRSLESLVLEDCSSLQSFPDIECQMECLRFIKFDQAPIKELPSSIGYLTGLQDVYIKGCKNLIHLPTNILELQHLRNLCVENFSELVKLPKKEKEKEKRCSTPCVMSTEECEISSNEELLSRLPPPLPALEYLNLCDCVLSKSDFFTAFNFSSTLETLELSRSDIVILPASIKRFVGLRCLMLLDCKQLEQILELPPNIEEVFASGCISLETFPEVSKKFEFNTSTLPSLHWIDLSACNKMLVNIRNHVTNPSLVEGQLEEALLGGIIFPGNRIPDWFSHRKEVSNSESCEIQINGPLYLDQIKGIALCAVIGPIIGITQPDTPPADISAKIIGNGVERFLRERTIPSMDHVWLEYSMLESFNQKENSLRVEFYCESKMVFFKSCGLHLINKLEENVQVHPSVLPNSVDVEIEDSVASMAGIQVTKRLRDGDDYSLESNWYPQQKSVKSTHDAADL</sequence>
<dbReference type="SMART" id="SM00255">
    <property type="entry name" value="TIR"/>
    <property type="match status" value="1"/>
</dbReference>
<dbReference type="InterPro" id="IPR042197">
    <property type="entry name" value="Apaf_helical"/>
</dbReference>
<feature type="region of interest" description="Disordered" evidence="8">
    <location>
        <begin position="1"/>
        <end position="24"/>
    </location>
</feature>
<organism evidence="10 11">
    <name type="scientific">Juglans regia</name>
    <name type="common">English walnut</name>
    <dbReference type="NCBI Taxonomy" id="51240"/>
    <lineage>
        <taxon>Eukaryota</taxon>
        <taxon>Viridiplantae</taxon>
        <taxon>Streptophyta</taxon>
        <taxon>Embryophyta</taxon>
        <taxon>Tracheophyta</taxon>
        <taxon>Spermatophyta</taxon>
        <taxon>Magnoliopsida</taxon>
        <taxon>eudicotyledons</taxon>
        <taxon>Gunneridae</taxon>
        <taxon>Pentapetalae</taxon>
        <taxon>rosids</taxon>
        <taxon>fabids</taxon>
        <taxon>Fagales</taxon>
        <taxon>Juglandaceae</taxon>
        <taxon>Juglans</taxon>
    </lineage>
</organism>
<evidence type="ECO:0000256" key="5">
    <source>
        <dbReference type="ARBA" id="ARBA00022821"/>
    </source>
</evidence>
<dbReference type="InterPro" id="IPR002182">
    <property type="entry name" value="NB-ARC"/>
</dbReference>
<dbReference type="Pfam" id="PF23286">
    <property type="entry name" value="LRR_13"/>
    <property type="match status" value="1"/>
</dbReference>
<dbReference type="InterPro" id="IPR058546">
    <property type="entry name" value="RPS4B/Roq1-like_LRR"/>
</dbReference>
<dbReference type="InterPro" id="IPR044974">
    <property type="entry name" value="Disease_R_plants"/>
</dbReference>
<keyword evidence="6" id="KW-0520">NAD</keyword>
<dbReference type="EC" id="3.2.2.6" evidence="1"/>
<keyword evidence="4" id="KW-0378">Hydrolase</keyword>
<dbReference type="AlphaFoldDB" id="A0A833XQB2"/>
<evidence type="ECO:0000256" key="6">
    <source>
        <dbReference type="ARBA" id="ARBA00023027"/>
    </source>
</evidence>
<dbReference type="InterPro" id="IPR003593">
    <property type="entry name" value="AAA+_ATPase"/>
</dbReference>
<evidence type="ECO:0000256" key="3">
    <source>
        <dbReference type="ARBA" id="ARBA00022737"/>
    </source>
</evidence>
<dbReference type="Gramene" id="Jr06_18460_p1">
    <property type="protein sequence ID" value="cds.Jr06_18460_p1"/>
    <property type="gene ID" value="Jr06_18460"/>
</dbReference>
<dbReference type="FunFam" id="1.10.8.430:FF:000002">
    <property type="entry name" value="Disease resistance protein (TIR-NBS-LRR class)"/>
    <property type="match status" value="1"/>
</dbReference>
<dbReference type="Pfam" id="PF01582">
    <property type="entry name" value="TIR"/>
    <property type="match status" value="1"/>
</dbReference>
<dbReference type="Proteomes" id="UP000619265">
    <property type="component" value="Unassembled WGS sequence"/>
</dbReference>
<protein>
    <recommendedName>
        <fullName evidence="1">ADP-ribosyl cyclase/cyclic ADP-ribose hydrolase</fullName>
        <ecNumber evidence="1">3.2.2.6</ecNumber>
    </recommendedName>
</protein>
<feature type="compositionally biased region" description="Low complexity" evidence="8">
    <location>
        <begin position="1"/>
        <end position="23"/>
    </location>
</feature>
<dbReference type="SUPFAM" id="SSF52058">
    <property type="entry name" value="L domain-like"/>
    <property type="match status" value="1"/>
</dbReference>
<evidence type="ECO:0000256" key="1">
    <source>
        <dbReference type="ARBA" id="ARBA00011982"/>
    </source>
</evidence>
<evidence type="ECO:0000256" key="8">
    <source>
        <dbReference type="SAM" id="MobiDB-lite"/>
    </source>
</evidence>
<dbReference type="SUPFAM" id="SSF52540">
    <property type="entry name" value="P-loop containing nucleoside triphosphate hydrolases"/>
    <property type="match status" value="1"/>
</dbReference>
<dbReference type="PANTHER" id="PTHR11017">
    <property type="entry name" value="LEUCINE-RICH REPEAT-CONTAINING PROTEIN"/>
    <property type="match status" value="1"/>
</dbReference>
<dbReference type="PANTHER" id="PTHR11017:SF570">
    <property type="entry name" value="DISEASE RESISTANCE PROTEIN (TIR-NBS CLASS)-RELATED"/>
    <property type="match status" value="1"/>
</dbReference>